<reference evidence="1 2" key="1">
    <citation type="journal article" date="2023" name="Science">
        <title>Complex scaffold remodeling in plant triterpene biosynthesis.</title>
        <authorList>
            <person name="De La Pena R."/>
            <person name="Hodgson H."/>
            <person name="Liu J.C."/>
            <person name="Stephenson M.J."/>
            <person name="Martin A.C."/>
            <person name="Owen C."/>
            <person name="Harkess A."/>
            <person name="Leebens-Mack J."/>
            <person name="Jimenez L.E."/>
            <person name="Osbourn A."/>
            <person name="Sattely E.S."/>
        </authorList>
    </citation>
    <scope>NUCLEOTIDE SEQUENCE [LARGE SCALE GENOMIC DNA]</scope>
    <source>
        <strain evidence="2">cv. JPN11</strain>
        <tissue evidence="1">Leaf</tissue>
    </source>
</reference>
<evidence type="ECO:0000313" key="1">
    <source>
        <dbReference type="EMBL" id="KAJ4720634.1"/>
    </source>
</evidence>
<keyword evidence="2" id="KW-1185">Reference proteome</keyword>
<proteinExistence type="predicted"/>
<organism evidence="1 2">
    <name type="scientific">Melia azedarach</name>
    <name type="common">Chinaberry tree</name>
    <dbReference type="NCBI Taxonomy" id="155640"/>
    <lineage>
        <taxon>Eukaryota</taxon>
        <taxon>Viridiplantae</taxon>
        <taxon>Streptophyta</taxon>
        <taxon>Embryophyta</taxon>
        <taxon>Tracheophyta</taxon>
        <taxon>Spermatophyta</taxon>
        <taxon>Magnoliopsida</taxon>
        <taxon>eudicotyledons</taxon>
        <taxon>Gunneridae</taxon>
        <taxon>Pentapetalae</taxon>
        <taxon>rosids</taxon>
        <taxon>malvids</taxon>
        <taxon>Sapindales</taxon>
        <taxon>Meliaceae</taxon>
        <taxon>Melia</taxon>
    </lineage>
</organism>
<gene>
    <name evidence="1" type="ORF">OWV82_008431</name>
</gene>
<evidence type="ECO:0000313" key="2">
    <source>
        <dbReference type="Proteomes" id="UP001164539"/>
    </source>
</evidence>
<comment type="caution">
    <text evidence="1">The sequence shown here is derived from an EMBL/GenBank/DDBJ whole genome shotgun (WGS) entry which is preliminary data.</text>
</comment>
<accession>A0ACC1YC15</accession>
<sequence>MDNRQRNFSVLMLPWLAHGHVTPFLELAKKLAKRNFCIYICSTPAILSSIKLSATFSLSIQLVELHLLSLPELPPHYHTTKGLPLRLMPTLKKAFDMSSPSFFRILKNLKPDLVIYDFLQPWAPAIALSQNIPAVHFLVTSATMTAFIRHTTEKPDEEFPSPAIFIHDYMKLKLSHLRQSRSNGLKDQDRVAQCFQRSCDIILIKTFRELEAQHIDYLSDLLKKKMVPVGPLVQDPVEEDGEGIEIIKWLDQKNKSSTVFVSFGSECFLSKEEMEDIALGLELSQLNFIWVVRFPSGQKINLEDELPKNFFDRTRERAMVIEGWAPQTKILEHPSIGGFVSHCGWSSVMESMKFGIPIIATPMHLDQPLNARLIEDVGVGIEVRRNKNGRIERKELAEVIKEVVMEDNGEKVRKKAREMSEKIREKGDEEMDEVVNELTRICMEY</sequence>
<dbReference type="EMBL" id="CM051397">
    <property type="protein sequence ID" value="KAJ4720634.1"/>
    <property type="molecule type" value="Genomic_DNA"/>
</dbReference>
<protein>
    <submittedName>
        <fullName evidence="1">Glycosyltransferase</fullName>
    </submittedName>
</protein>
<name>A0ACC1YC15_MELAZ</name>
<dbReference type="Proteomes" id="UP001164539">
    <property type="component" value="Chromosome 4"/>
</dbReference>